<sequence length="133" mass="14514">MSVDVVPVTLSPRVRALWAEPRVATLGVVRADGTPHLTPVKSMLDERDPAARLLVLTTPGTVKARAVRRSGRASIAEHTPDADWATLEGPAHVSEDPDDLRRARELYAARFGVEDRWGTCVLVVRVERVLTGS</sequence>
<feature type="domain" description="Pyridoxamine 5'-phosphate oxidase N-terminal" evidence="2">
    <location>
        <begin position="11"/>
        <end position="129"/>
    </location>
</feature>
<dbReference type="PANTHER" id="PTHR35176:SF6">
    <property type="entry name" value="HEME OXYGENASE HI_0854-RELATED"/>
    <property type="match status" value="1"/>
</dbReference>
<dbReference type="Gene3D" id="2.30.110.10">
    <property type="entry name" value="Electron Transport, Fmn-binding Protein, Chain A"/>
    <property type="match status" value="1"/>
</dbReference>
<evidence type="ECO:0000313" key="4">
    <source>
        <dbReference type="Proteomes" id="UP001501612"/>
    </source>
</evidence>
<organism evidence="3 4">
    <name type="scientific">Nocardioides lentus</name>
    <dbReference type="NCBI Taxonomy" id="338077"/>
    <lineage>
        <taxon>Bacteria</taxon>
        <taxon>Bacillati</taxon>
        <taxon>Actinomycetota</taxon>
        <taxon>Actinomycetes</taxon>
        <taxon>Propionibacteriales</taxon>
        <taxon>Nocardioidaceae</taxon>
        <taxon>Nocardioides</taxon>
    </lineage>
</organism>
<comment type="caution">
    <text evidence="3">The sequence shown here is derived from an EMBL/GenBank/DDBJ whole genome shotgun (WGS) entry which is preliminary data.</text>
</comment>
<dbReference type="EMBL" id="BAAAMY010000004">
    <property type="protein sequence ID" value="GAA1919454.1"/>
    <property type="molecule type" value="Genomic_DNA"/>
</dbReference>
<evidence type="ECO:0000256" key="1">
    <source>
        <dbReference type="ARBA" id="ARBA00023002"/>
    </source>
</evidence>
<reference evidence="3 4" key="1">
    <citation type="journal article" date="2019" name="Int. J. Syst. Evol. Microbiol.">
        <title>The Global Catalogue of Microorganisms (GCM) 10K type strain sequencing project: providing services to taxonomists for standard genome sequencing and annotation.</title>
        <authorList>
            <consortium name="The Broad Institute Genomics Platform"/>
            <consortium name="The Broad Institute Genome Sequencing Center for Infectious Disease"/>
            <person name="Wu L."/>
            <person name="Ma J."/>
        </authorList>
    </citation>
    <scope>NUCLEOTIDE SEQUENCE [LARGE SCALE GENOMIC DNA]</scope>
    <source>
        <strain evidence="3 4">JCM 14046</strain>
    </source>
</reference>
<keyword evidence="1" id="KW-0560">Oxidoreductase</keyword>
<dbReference type="InterPro" id="IPR012349">
    <property type="entry name" value="Split_barrel_FMN-bd"/>
</dbReference>
<protein>
    <submittedName>
        <fullName evidence="3">TIGR03618 family F420-dependent PPOX class oxidoreductase</fullName>
    </submittedName>
</protein>
<dbReference type="InterPro" id="IPR052019">
    <property type="entry name" value="F420H2_bilvrd_red/Heme_oxyg"/>
</dbReference>
<dbReference type="RefSeq" id="WP_344006917.1">
    <property type="nucleotide sequence ID" value="NZ_BAAAMY010000004.1"/>
</dbReference>
<dbReference type="Proteomes" id="UP001501612">
    <property type="component" value="Unassembled WGS sequence"/>
</dbReference>
<evidence type="ECO:0000259" key="2">
    <source>
        <dbReference type="Pfam" id="PF01243"/>
    </source>
</evidence>
<keyword evidence="4" id="KW-1185">Reference proteome</keyword>
<dbReference type="InterPro" id="IPR011576">
    <property type="entry name" value="Pyridox_Oxase_N"/>
</dbReference>
<dbReference type="PANTHER" id="PTHR35176">
    <property type="entry name" value="HEME OXYGENASE HI_0854-RELATED"/>
    <property type="match status" value="1"/>
</dbReference>
<dbReference type="SUPFAM" id="SSF50475">
    <property type="entry name" value="FMN-binding split barrel"/>
    <property type="match status" value="1"/>
</dbReference>
<name>A0ABN2PE72_9ACTN</name>
<evidence type="ECO:0000313" key="3">
    <source>
        <dbReference type="EMBL" id="GAA1919454.1"/>
    </source>
</evidence>
<proteinExistence type="predicted"/>
<accession>A0ABN2PE72</accession>
<dbReference type="Pfam" id="PF01243">
    <property type="entry name" value="PNPOx_N"/>
    <property type="match status" value="1"/>
</dbReference>
<gene>
    <name evidence="3" type="ORF">GCM10009737_21240</name>
</gene>